<organism evidence="2 3">
    <name type="scientific">Mikania micrantha</name>
    <name type="common">bitter vine</name>
    <dbReference type="NCBI Taxonomy" id="192012"/>
    <lineage>
        <taxon>Eukaryota</taxon>
        <taxon>Viridiplantae</taxon>
        <taxon>Streptophyta</taxon>
        <taxon>Embryophyta</taxon>
        <taxon>Tracheophyta</taxon>
        <taxon>Spermatophyta</taxon>
        <taxon>Magnoliopsida</taxon>
        <taxon>eudicotyledons</taxon>
        <taxon>Gunneridae</taxon>
        <taxon>Pentapetalae</taxon>
        <taxon>asterids</taxon>
        <taxon>campanulids</taxon>
        <taxon>Asterales</taxon>
        <taxon>Asteraceae</taxon>
        <taxon>Asteroideae</taxon>
        <taxon>Heliantheae alliance</taxon>
        <taxon>Eupatorieae</taxon>
        <taxon>Mikania</taxon>
    </lineage>
</organism>
<dbReference type="AlphaFoldDB" id="A0A5N6PRP0"/>
<gene>
    <name evidence="2" type="ORF">E3N88_07012</name>
</gene>
<evidence type="ECO:0000313" key="2">
    <source>
        <dbReference type="EMBL" id="KAD6796116.1"/>
    </source>
</evidence>
<evidence type="ECO:0000313" key="3">
    <source>
        <dbReference type="Proteomes" id="UP000326396"/>
    </source>
</evidence>
<name>A0A5N6PRP0_9ASTR</name>
<feature type="region of interest" description="Disordered" evidence="1">
    <location>
        <begin position="24"/>
        <end position="43"/>
    </location>
</feature>
<proteinExistence type="predicted"/>
<evidence type="ECO:0000256" key="1">
    <source>
        <dbReference type="SAM" id="MobiDB-lite"/>
    </source>
</evidence>
<dbReference type="Proteomes" id="UP000326396">
    <property type="component" value="Linkage Group LG11"/>
</dbReference>
<comment type="caution">
    <text evidence="2">The sequence shown here is derived from an EMBL/GenBank/DDBJ whole genome shotgun (WGS) entry which is preliminary data.</text>
</comment>
<feature type="region of interest" description="Disordered" evidence="1">
    <location>
        <begin position="80"/>
        <end position="99"/>
    </location>
</feature>
<keyword evidence="3" id="KW-1185">Reference proteome</keyword>
<feature type="region of interest" description="Disordered" evidence="1">
    <location>
        <begin position="133"/>
        <end position="152"/>
    </location>
</feature>
<protein>
    <submittedName>
        <fullName evidence="2">Uncharacterized protein</fullName>
    </submittedName>
</protein>
<dbReference type="EMBL" id="SZYD01000003">
    <property type="protein sequence ID" value="KAD6796116.1"/>
    <property type="molecule type" value="Genomic_DNA"/>
</dbReference>
<reference evidence="2 3" key="1">
    <citation type="submission" date="2019-05" db="EMBL/GenBank/DDBJ databases">
        <title>Mikania micrantha, genome provides insights into the molecular mechanism of rapid growth.</title>
        <authorList>
            <person name="Liu B."/>
        </authorList>
    </citation>
    <scope>NUCLEOTIDE SEQUENCE [LARGE SCALE GENOMIC DNA]</scope>
    <source>
        <strain evidence="2">NLD-2019</strain>
        <tissue evidence="2">Leaf</tissue>
    </source>
</reference>
<sequence>MYPDDIASSLAPVVLTGFDQNENATGVDCSQPPSHGDMGYGQGNSYIQLQTDEIADDNKAPSLTAMRHGEGDSYNQDPNISNGFGGDEGNVSVTGGQPVSLGDMVKQKIHVSDTSGGGGGSCIEVKAPSYGEVVRQGSSDTGPSSAAVFDDPDAEELEGVSMVSNAFRKFRPNAYYRKEDDEY</sequence>
<accession>A0A5N6PRP0</accession>